<sequence>MRDAVLTAFLLFVLAGVSGLFDLTHRAEADGDGVLAVIETPLTTRAGSDIQLALDLTNETGLPRQVTLRIERSYLALFEDLSFTPQPVAERAVAPEAVELVFEVPEGARTVRISAEGRAADAWTPTATGALTVEPGEQEFTLRTWRLP</sequence>
<protein>
    <recommendedName>
        <fullName evidence="3">Intracellular proteinase inhibitor BsuPI domain-containing protein</fullName>
    </recommendedName>
</protein>
<dbReference type="KEGG" id="tfa:BW733_03945"/>
<evidence type="ECO:0000313" key="2">
    <source>
        <dbReference type="Proteomes" id="UP000188235"/>
    </source>
</evidence>
<accession>A0A1Q2CVH8</accession>
<dbReference type="OrthoDB" id="4966833at2"/>
<gene>
    <name evidence="1" type="ORF">BW733_03945</name>
</gene>
<evidence type="ECO:0000313" key="1">
    <source>
        <dbReference type="EMBL" id="AQP50108.1"/>
    </source>
</evidence>
<dbReference type="EMBL" id="CP019607">
    <property type="protein sequence ID" value="AQP50108.1"/>
    <property type="molecule type" value="Genomic_DNA"/>
</dbReference>
<keyword evidence="2" id="KW-1185">Reference proteome</keyword>
<dbReference type="AlphaFoldDB" id="A0A1Q2CVH8"/>
<name>A0A1Q2CVH8_9ACTN</name>
<dbReference type="Proteomes" id="UP000188235">
    <property type="component" value="Chromosome"/>
</dbReference>
<organism evidence="1 2">
    <name type="scientific">Tessaracoccus flavescens</name>
    <dbReference type="NCBI Taxonomy" id="399497"/>
    <lineage>
        <taxon>Bacteria</taxon>
        <taxon>Bacillati</taxon>
        <taxon>Actinomycetota</taxon>
        <taxon>Actinomycetes</taxon>
        <taxon>Propionibacteriales</taxon>
        <taxon>Propionibacteriaceae</taxon>
        <taxon>Tessaracoccus</taxon>
    </lineage>
</organism>
<proteinExistence type="predicted"/>
<evidence type="ECO:0008006" key="3">
    <source>
        <dbReference type="Google" id="ProtNLM"/>
    </source>
</evidence>
<dbReference type="RefSeq" id="WP_077348065.1">
    <property type="nucleotide sequence ID" value="NZ_CP019607.1"/>
</dbReference>
<reference evidence="1 2" key="1">
    <citation type="journal article" date="2008" name="Int. J. Syst. Evol. Microbiol.">
        <title>Tessaracoccus flavescens sp. nov., isolated from marine sediment.</title>
        <authorList>
            <person name="Lee D.W."/>
            <person name="Lee S.D."/>
        </authorList>
    </citation>
    <scope>NUCLEOTIDE SEQUENCE [LARGE SCALE GENOMIC DNA]</scope>
    <source>
        <strain evidence="1 2">SST-39T</strain>
    </source>
</reference>